<feature type="signal peptide" evidence="1">
    <location>
        <begin position="1"/>
        <end position="17"/>
    </location>
</feature>
<dbReference type="Proteomes" id="UP001218188">
    <property type="component" value="Unassembled WGS sequence"/>
</dbReference>
<proteinExistence type="predicted"/>
<dbReference type="InterPro" id="IPR038921">
    <property type="entry name" value="YOR389W-like"/>
</dbReference>
<protein>
    <submittedName>
        <fullName evidence="2">Uncharacterized protein</fullName>
    </submittedName>
</protein>
<accession>A0AAD6SG90</accession>
<evidence type="ECO:0000256" key="1">
    <source>
        <dbReference type="SAM" id="SignalP"/>
    </source>
</evidence>
<keyword evidence="1" id="KW-0732">Signal</keyword>
<dbReference type="EMBL" id="JARJCM010000129">
    <property type="protein sequence ID" value="KAJ7027118.1"/>
    <property type="molecule type" value="Genomic_DNA"/>
</dbReference>
<evidence type="ECO:0000313" key="3">
    <source>
        <dbReference type="Proteomes" id="UP001218188"/>
    </source>
</evidence>
<dbReference type="PANTHER" id="PTHR35204">
    <property type="entry name" value="YALI0A21131P"/>
    <property type="match status" value="1"/>
</dbReference>
<name>A0AAD6SG90_9AGAR</name>
<sequence length="378" mass="42640">MHLLTLLGLSALQRLSATQIPLGPPDFQRNLTPDTQWQDLSARPRADANSTGNLIFDTVHSFLQHWPNTRYRNGHNIVPATVPVNTLLYHGCNDDHLPAVPEWTSTDPEHSWPFCSGPPTNESITGCWQLTLVTSRPLKVLYFDGSSAANIEEGGPMDAQDLLVWGKVDPKRWVDERDRIDDLCKWGREFGIDGYLRMEMDFEIMLCDFSFNGGVELLSADYLAAAWWATIEMTVPNPQGFPVADLLRFGTVHAGSWHNRYPGDTRIVLDLTRLISFYDTSLAPSLIPSRASQQRWDHRLYGISAADLMATLYHVIVDRYTDRLELLQYIVNTTSAVNIDDRQRIIQTQLRVMLTPYIPFTARPIPVDGGITSSNSLS</sequence>
<evidence type="ECO:0000313" key="2">
    <source>
        <dbReference type="EMBL" id="KAJ7027118.1"/>
    </source>
</evidence>
<dbReference type="AlphaFoldDB" id="A0AAD6SG90"/>
<dbReference type="PANTHER" id="PTHR35204:SF1">
    <property type="entry name" value="ENTEROTOXIN"/>
    <property type="match status" value="1"/>
</dbReference>
<reference evidence="2" key="1">
    <citation type="submission" date="2023-03" db="EMBL/GenBank/DDBJ databases">
        <title>Massive genome expansion in bonnet fungi (Mycena s.s.) driven by repeated elements and novel gene families across ecological guilds.</title>
        <authorList>
            <consortium name="Lawrence Berkeley National Laboratory"/>
            <person name="Harder C.B."/>
            <person name="Miyauchi S."/>
            <person name="Viragh M."/>
            <person name="Kuo A."/>
            <person name="Thoen E."/>
            <person name="Andreopoulos B."/>
            <person name="Lu D."/>
            <person name="Skrede I."/>
            <person name="Drula E."/>
            <person name="Henrissat B."/>
            <person name="Morin E."/>
            <person name="Kohler A."/>
            <person name="Barry K."/>
            <person name="LaButti K."/>
            <person name="Morin E."/>
            <person name="Salamov A."/>
            <person name="Lipzen A."/>
            <person name="Mereny Z."/>
            <person name="Hegedus B."/>
            <person name="Baldrian P."/>
            <person name="Stursova M."/>
            <person name="Weitz H."/>
            <person name="Taylor A."/>
            <person name="Grigoriev I.V."/>
            <person name="Nagy L.G."/>
            <person name="Martin F."/>
            <person name="Kauserud H."/>
        </authorList>
    </citation>
    <scope>NUCLEOTIDE SEQUENCE</scope>
    <source>
        <strain evidence="2">CBHHK200</strain>
    </source>
</reference>
<feature type="chain" id="PRO_5042228892" evidence="1">
    <location>
        <begin position="18"/>
        <end position="378"/>
    </location>
</feature>
<keyword evidence="3" id="KW-1185">Reference proteome</keyword>
<comment type="caution">
    <text evidence="2">The sequence shown here is derived from an EMBL/GenBank/DDBJ whole genome shotgun (WGS) entry which is preliminary data.</text>
</comment>
<gene>
    <name evidence="2" type="ORF">C8F04DRAFT_1399656</name>
</gene>
<organism evidence="2 3">
    <name type="scientific">Mycena alexandri</name>
    <dbReference type="NCBI Taxonomy" id="1745969"/>
    <lineage>
        <taxon>Eukaryota</taxon>
        <taxon>Fungi</taxon>
        <taxon>Dikarya</taxon>
        <taxon>Basidiomycota</taxon>
        <taxon>Agaricomycotina</taxon>
        <taxon>Agaricomycetes</taxon>
        <taxon>Agaricomycetidae</taxon>
        <taxon>Agaricales</taxon>
        <taxon>Marasmiineae</taxon>
        <taxon>Mycenaceae</taxon>
        <taxon>Mycena</taxon>
    </lineage>
</organism>